<evidence type="ECO:0000313" key="2">
    <source>
        <dbReference type="EMBL" id="WLD59620.1"/>
    </source>
</evidence>
<dbReference type="EMBL" id="CP101717">
    <property type="protein sequence ID" value="WLD59620.1"/>
    <property type="molecule type" value="Genomic_DNA"/>
</dbReference>
<dbReference type="CDD" id="cd06558">
    <property type="entry name" value="crotonase-like"/>
    <property type="match status" value="1"/>
</dbReference>
<name>A0AB38YKA9_9GAMM</name>
<dbReference type="SUPFAM" id="SSF52096">
    <property type="entry name" value="ClpP/crotonase"/>
    <property type="match status" value="1"/>
</dbReference>
<dbReference type="InterPro" id="IPR029045">
    <property type="entry name" value="ClpP/crotonase-like_dom_sf"/>
</dbReference>
<proteinExistence type="inferred from homology"/>
<dbReference type="GO" id="GO:0003824">
    <property type="term" value="F:catalytic activity"/>
    <property type="evidence" value="ECO:0007669"/>
    <property type="project" value="UniProtKB-ARBA"/>
</dbReference>
<protein>
    <submittedName>
        <fullName evidence="2">Enoyl-CoA hydratase/isomerase family protein</fullName>
    </submittedName>
</protein>
<dbReference type="Pfam" id="PF00378">
    <property type="entry name" value="ECH_1"/>
    <property type="match status" value="1"/>
</dbReference>
<dbReference type="GO" id="GO:0008300">
    <property type="term" value="P:isoprenoid catabolic process"/>
    <property type="evidence" value="ECO:0007669"/>
    <property type="project" value="TreeGrafter"/>
</dbReference>
<dbReference type="AlphaFoldDB" id="A0AB38YKA9"/>
<reference evidence="2" key="1">
    <citation type="submission" date="2022-07" db="EMBL/GenBank/DDBJ databases">
        <title>Complete genome sequence of Salinispirillum sp. LH10-3-1 capable of multiple carbohydrate inversion isolated from a soda lake.</title>
        <authorList>
            <person name="Liu J."/>
            <person name="Zhai Y."/>
            <person name="Zhang H."/>
            <person name="Yang H."/>
            <person name="Qu J."/>
            <person name="Li J."/>
        </authorList>
    </citation>
    <scope>NUCLEOTIDE SEQUENCE</scope>
    <source>
        <strain evidence="2">LH 10-3-1</strain>
    </source>
</reference>
<gene>
    <name evidence="2" type="ORF">NFC81_07505</name>
</gene>
<dbReference type="PANTHER" id="PTHR42964:SF1">
    <property type="entry name" value="POLYKETIDE BIOSYNTHESIS ENOYL-COA HYDRATASE PKSH-RELATED"/>
    <property type="match status" value="1"/>
</dbReference>
<sequence>MTQSIYATLEKGVATIAFNRPADGNIYDEDVLCAFITALDDFAEDEAVRVLVIRSEGKDFCLGADPAWMRRIASSPRYESSISASQISRMLETLMNFPVPTLAVVQGKAQAGALGILACCDYVVGSDDSHYQMNEVHQASMPVISTPYLIRIMGERKVRWLMLTGEEINAETAQSLGLIHQRVPLTELAAAAQYRIDHWLSMSPVTLRQAKIVLSYSAPDYFDPEMSDELADLLADTRIEFYNREENQ</sequence>
<dbReference type="Gene3D" id="3.90.226.10">
    <property type="entry name" value="2-enoyl-CoA Hydratase, Chain A, domain 1"/>
    <property type="match status" value="1"/>
</dbReference>
<evidence type="ECO:0000256" key="1">
    <source>
        <dbReference type="ARBA" id="ARBA00005254"/>
    </source>
</evidence>
<organism evidence="2">
    <name type="scientific">Salinispirillum sp. LH 10-3-1</name>
    <dbReference type="NCBI Taxonomy" id="2952525"/>
    <lineage>
        <taxon>Bacteria</taxon>
        <taxon>Pseudomonadati</taxon>
        <taxon>Pseudomonadota</taxon>
        <taxon>Gammaproteobacteria</taxon>
        <taxon>Oceanospirillales</taxon>
        <taxon>Saccharospirillaceae</taxon>
        <taxon>Salinispirillum</taxon>
    </lineage>
</organism>
<dbReference type="InterPro" id="IPR001753">
    <property type="entry name" value="Enoyl-CoA_hydra/iso"/>
</dbReference>
<accession>A0AB38YKA9</accession>
<dbReference type="InterPro" id="IPR051683">
    <property type="entry name" value="Enoyl-CoA_Hydratase/Isomerase"/>
</dbReference>
<dbReference type="PANTHER" id="PTHR42964">
    <property type="entry name" value="ENOYL-COA HYDRATASE"/>
    <property type="match status" value="1"/>
</dbReference>
<comment type="similarity">
    <text evidence="1">Belongs to the enoyl-CoA hydratase/isomerase family.</text>
</comment>
<dbReference type="RefSeq" id="WP_304996912.1">
    <property type="nucleotide sequence ID" value="NZ_CP101717.1"/>
</dbReference>